<proteinExistence type="predicted"/>
<keyword evidence="3" id="KW-1185">Reference proteome</keyword>
<dbReference type="EMBL" id="BAPV01000004">
    <property type="protein sequence ID" value="GBQ85048.1"/>
    <property type="molecule type" value="Genomic_DNA"/>
</dbReference>
<organism evidence="2 3">
    <name type="scientific">Asaia krungthepensis NRIC 0535</name>
    <dbReference type="NCBI Taxonomy" id="1307925"/>
    <lineage>
        <taxon>Bacteria</taxon>
        <taxon>Pseudomonadati</taxon>
        <taxon>Pseudomonadota</taxon>
        <taxon>Alphaproteobacteria</taxon>
        <taxon>Acetobacterales</taxon>
        <taxon>Acetobacteraceae</taxon>
        <taxon>Asaia</taxon>
    </lineage>
</organism>
<keyword evidence="1" id="KW-0472">Membrane</keyword>
<dbReference type="Proteomes" id="UP001062776">
    <property type="component" value="Unassembled WGS sequence"/>
</dbReference>
<evidence type="ECO:0000313" key="3">
    <source>
        <dbReference type="Proteomes" id="UP001062776"/>
    </source>
</evidence>
<feature type="transmembrane region" description="Helical" evidence="1">
    <location>
        <begin position="113"/>
        <end position="133"/>
    </location>
</feature>
<feature type="transmembrane region" description="Helical" evidence="1">
    <location>
        <begin position="75"/>
        <end position="93"/>
    </location>
</feature>
<keyword evidence="1" id="KW-1133">Transmembrane helix</keyword>
<name>A0ABQ0PYY2_9PROT</name>
<accession>A0ABQ0PYY2</accession>
<keyword evidence="1" id="KW-0812">Transmembrane</keyword>
<reference evidence="2" key="1">
    <citation type="submission" date="2013-04" db="EMBL/GenBank/DDBJ databases">
        <title>The genome sequencing project of 58 acetic acid bacteria.</title>
        <authorList>
            <person name="Okamoto-Kainuma A."/>
            <person name="Ishikawa M."/>
            <person name="Umino S."/>
            <person name="Koizumi Y."/>
            <person name="Shiwa Y."/>
            <person name="Yoshikawa H."/>
            <person name="Matsutani M."/>
            <person name="Matsushita K."/>
        </authorList>
    </citation>
    <scope>NUCLEOTIDE SEQUENCE</scope>
    <source>
        <strain evidence="2">NRIC 0535</strain>
    </source>
</reference>
<sequence length="187" mass="20595">MHLHGLQGKSGDMSRFVETVNRADLWLLDRVFQPVADRLPEKTPAADVGMSLQLGAILFFLAAIVVLSFCGLASLGSSVFNILNWLIFCAFFLSITKMRQLVRPGQANPLRSLLLGMRPLTIVFLIISLWGGVSDPGALMLVDLFMILSNLIFTVGLYLLSCQPRPPVRRTSRSRAHLTPVMGGLQD</sequence>
<feature type="transmembrane region" description="Helical" evidence="1">
    <location>
        <begin position="48"/>
        <end position="69"/>
    </location>
</feature>
<gene>
    <name evidence="2" type="ORF">AA0535_0660</name>
</gene>
<evidence type="ECO:0000256" key="1">
    <source>
        <dbReference type="SAM" id="Phobius"/>
    </source>
</evidence>
<comment type="caution">
    <text evidence="2">The sequence shown here is derived from an EMBL/GenBank/DDBJ whole genome shotgun (WGS) entry which is preliminary data.</text>
</comment>
<feature type="transmembrane region" description="Helical" evidence="1">
    <location>
        <begin position="139"/>
        <end position="160"/>
    </location>
</feature>
<protein>
    <submittedName>
        <fullName evidence="2">Uncharacterized protein</fullName>
    </submittedName>
</protein>
<evidence type="ECO:0000313" key="2">
    <source>
        <dbReference type="EMBL" id="GBQ85048.1"/>
    </source>
</evidence>